<evidence type="ECO:0000313" key="1">
    <source>
        <dbReference type="EMBL" id="VDM79662.1"/>
    </source>
</evidence>
<dbReference type="AlphaFoldDB" id="A0A3P7LKB7"/>
<dbReference type="EMBL" id="UYYB01105915">
    <property type="protein sequence ID" value="VDM79662.1"/>
    <property type="molecule type" value="Genomic_DNA"/>
</dbReference>
<accession>A0A3P7LKB7</accession>
<name>A0A3P7LKB7_STRVU</name>
<gene>
    <name evidence="1" type="ORF">SVUK_LOCUS14660</name>
</gene>
<sequence length="98" mass="11070">MWRVAVDDSDGFLMQRAELKDVRGDRHASRDGQQMSLPHVLPGLILQGDYVAADAPQHREGREDRRWRRLPDVAGAEHETISMANQVCRANYEGQGTT</sequence>
<reference evidence="1 2" key="1">
    <citation type="submission" date="2018-11" db="EMBL/GenBank/DDBJ databases">
        <authorList>
            <consortium name="Pathogen Informatics"/>
        </authorList>
    </citation>
    <scope>NUCLEOTIDE SEQUENCE [LARGE SCALE GENOMIC DNA]</scope>
</reference>
<protein>
    <submittedName>
        <fullName evidence="1">Uncharacterized protein</fullName>
    </submittedName>
</protein>
<dbReference type="Proteomes" id="UP000270094">
    <property type="component" value="Unassembled WGS sequence"/>
</dbReference>
<organism evidence="1 2">
    <name type="scientific">Strongylus vulgaris</name>
    <name type="common">Blood worm</name>
    <dbReference type="NCBI Taxonomy" id="40348"/>
    <lineage>
        <taxon>Eukaryota</taxon>
        <taxon>Metazoa</taxon>
        <taxon>Ecdysozoa</taxon>
        <taxon>Nematoda</taxon>
        <taxon>Chromadorea</taxon>
        <taxon>Rhabditida</taxon>
        <taxon>Rhabditina</taxon>
        <taxon>Rhabditomorpha</taxon>
        <taxon>Strongyloidea</taxon>
        <taxon>Strongylidae</taxon>
        <taxon>Strongylus</taxon>
    </lineage>
</organism>
<proteinExistence type="predicted"/>
<evidence type="ECO:0000313" key="2">
    <source>
        <dbReference type="Proteomes" id="UP000270094"/>
    </source>
</evidence>
<keyword evidence="2" id="KW-1185">Reference proteome</keyword>